<comment type="similarity">
    <text evidence="1 3">Belongs to the diaminopimelate epimerase family.</text>
</comment>
<feature type="active site" description="Proton acceptor" evidence="3">
    <location>
        <position position="199"/>
    </location>
</feature>
<gene>
    <name evidence="3" type="primary">dapF</name>
    <name evidence="5" type="ORF">SAMN06265376_1085</name>
</gene>
<dbReference type="HAMAP" id="MF_00197">
    <property type="entry name" value="DAP_epimerase"/>
    <property type="match status" value="1"/>
</dbReference>
<dbReference type="GO" id="GO:0008837">
    <property type="term" value="F:diaminopimelate epimerase activity"/>
    <property type="evidence" value="ECO:0007669"/>
    <property type="project" value="UniProtKB-UniRule"/>
</dbReference>
<keyword evidence="3" id="KW-0457">Lysine biosynthesis</keyword>
<sequence>MTIPFKKYQGTGNDFVIIDNRHLFFPKDDTKLISKLCDRKFGIGADGLILLENHDLVDFTMVYYNADGKQSSMCGNGGRCIVAFAKALEIIQSSTTFMAIDGLHEASIANDGIVHLKMQDVTGIKATPSYSFLDTGSPHHIQFAENLSELDVKKEGACIRYSDTYGSAGSNINFVSQKEPNVFAVRTYERGVEDETLSCGTGVTAVALAMHHQGKTNEKRVRLDVEGGELEVSFEKDGDGYANIFLIGPATYVFEGEITW</sequence>
<dbReference type="InterPro" id="IPR001653">
    <property type="entry name" value="DAP_epimerase_DapF"/>
</dbReference>
<dbReference type="GO" id="GO:0005829">
    <property type="term" value="C:cytosol"/>
    <property type="evidence" value="ECO:0007669"/>
    <property type="project" value="TreeGrafter"/>
</dbReference>
<evidence type="ECO:0000256" key="2">
    <source>
        <dbReference type="ARBA" id="ARBA00023235"/>
    </source>
</evidence>
<feature type="binding site" evidence="3">
    <location>
        <position position="13"/>
    </location>
    <ligand>
        <name>substrate</name>
    </ligand>
</feature>
<comment type="caution">
    <text evidence="3">Lacks conserved residue(s) required for the propagation of feature annotation.</text>
</comment>
<comment type="catalytic activity">
    <reaction evidence="3">
        <text>(2S,6S)-2,6-diaminopimelate = meso-2,6-diaminopimelate</text>
        <dbReference type="Rhea" id="RHEA:15393"/>
        <dbReference type="ChEBI" id="CHEBI:57609"/>
        <dbReference type="ChEBI" id="CHEBI:57791"/>
        <dbReference type="EC" id="5.1.1.7"/>
    </reaction>
</comment>
<name>A0A239CHC8_9FLAO</name>
<organism evidence="5 6">
    <name type="scientific">Dokdonia pacifica</name>
    <dbReference type="NCBI Taxonomy" id="1627892"/>
    <lineage>
        <taxon>Bacteria</taxon>
        <taxon>Pseudomonadati</taxon>
        <taxon>Bacteroidota</taxon>
        <taxon>Flavobacteriia</taxon>
        <taxon>Flavobacteriales</taxon>
        <taxon>Flavobacteriaceae</taxon>
        <taxon>Dokdonia</taxon>
    </lineage>
</organism>
<evidence type="ECO:0000256" key="1">
    <source>
        <dbReference type="ARBA" id="ARBA00010219"/>
    </source>
</evidence>
<proteinExistence type="inferred from homology"/>
<comment type="function">
    <text evidence="3">Catalyzes the stereoinversion of LL-2,6-diaminopimelate (L,L-DAP) to meso-diaminopimelate (meso-DAP), a precursor of L-lysine and an essential component of the bacterial peptidoglycan.</text>
</comment>
<dbReference type="RefSeq" id="WP_089373302.1">
    <property type="nucleotide sequence ID" value="NZ_BMEP01000009.1"/>
</dbReference>
<evidence type="ECO:0000256" key="3">
    <source>
        <dbReference type="HAMAP-Rule" id="MF_00197"/>
    </source>
</evidence>
<dbReference type="UniPathway" id="UPA00034">
    <property type="reaction ID" value="UER00025"/>
</dbReference>
<feature type="active site" description="Proton donor" evidence="3">
    <location>
        <position position="74"/>
    </location>
</feature>
<comment type="subcellular location">
    <subcellularLocation>
        <location evidence="3">Cytoplasm</location>
    </subcellularLocation>
</comment>
<dbReference type="Gene3D" id="3.10.310.10">
    <property type="entry name" value="Diaminopimelate Epimerase, Chain A, domain 1"/>
    <property type="match status" value="2"/>
</dbReference>
<feature type="site" description="Could be important to modulate the pK values of the two catalytic cysteine residues" evidence="3">
    <location>
        <position position="139"/>
    </location>
</feature>
<dbReference type="Pfam" id="PF01678">
    <property type="entry name" value="DAP_epimerase"/>
    <property type="match status" value="2"/>
</dbReference>
<evidence type="ECO:0000313" key="5">
    <source>
        <dbReference type="EMBL" id="SNS19597.1"/>
    </source>
</evidence>
<dbReference type="Proteomes" id="UP000198379">
    <property type="component" value="Unassembled WGS sequence"/>
</dbReference>
<accession>A0A239CHC8</accession>
<dbReference type="AlphaFoldDB" id="A0A239CHC8"/>
<feature type="site" description="Could be important to modulate the pK values of the two catalytic cysteine residues" evidence="3">
    <location>
        <position position="189"/>
    </location>
</feature>
<dbReference type="PANTHER" id="PTHR31689:SF0">
    <property type="entry name" value="DIAMINOPIMELATE EPIMERASE"/>
    <property type="match status" value="1"/>
</dbReference>
<feature type="binding site" evidence="3">
    <location>
        <position position="65"/>
    </location>
    <ligand>
        <name>substrate</name>
    </ligand>
</feature>
<evidence type="ECO:0000313" key="6">
    <source>
        <dbReference type="Proteomes" id="UP000198379"/>
    </source>
</evidence>
<dbReference type="EC" id="5.1.1.7" evidence="3 4"/>
<feature type="binding site" evidence="3">
    <location>
        <position position="171"/>
    </location>
    <ligand>
        <name>substrate</name>
    </ligand>
</feature>
<evidence type="ECO:0000256" key="4">
    <source>
        <dbReference type="NCBIfam" id="TIGR00652"/>
    </source>
</evidence>
<protein>
    <recommendedName>
        <fullName evidence="3 4">Diaminopimelate epimerase</fullName>
        <shortName evidence="3">DAP epimerase</shortName>
        <ecNumber evidence="3 4">5.1.1.7</ecNumber>
    </recommendedName>
    <alternativeName>
        <fullName evidence="3">PLP-independent amino acid racemase</fullName>
    </alternativeName>
</protein>
<dbReference type="SUPFAM" id="SSF54506">
    <property type="entry name" value="Diaminopimelate epimerase-like"/>
    <property type="match status" value="2"/>
</dbReference>
<comment type="subunit">
    <text evidence="3">Homodimer.</text>
</comment>
<dbReference type="NCBIfam" id="TIGR00652">
    <property type="entry name" value="DapF"/>
    <property type="match status" value="1"/>
</dbReference>
<keyword evidence="3" id="KW-0028">Amino-acid biosynthesis</keyword>
<keyword evidence="3" id="KW-0963">Cytoplasm</keyword>
<dbReference type="GO" id="GO:0009089">
    <property type="term" value="P:lysine biosynthetic process via diaminopimelate"/>
    <property type="evidence" value="ECO:0007669"/>
    <property type="project" value="UniProtKB-UniRule"/>
</dbReference>
<feature type="binding site" evidence="3">
    <location>
        <begin position="75"/>
        <end position="76"/>
    </location>
    <ligand>
        <name>substrate</name>
    </ligand>
</feature>
<dbReference type="OrthoDB" id="9805408at2"/>
<keyword evidence="6" id="KW-1185">Reference proteome</keyword>
<reference evidence="5 6" key="1">
    <citation type="submission" date="2017-06" db="EMBL/GenBank/DDBJ databases">
        <authorList>
            <person name="Kim H.J."/>
            <person name="Triplett B.A."/>
        </authorList>
    </citation>
    <scope>NUCLEOTIDE SEQUENCE [LARGE SCALE GENOMIC DNA]</scope>
    <source>
        <strain evidence="5 6">DSM 25597</strain>
    </source>
</reference>
<keyword evidence="2 3" id="KW-0413">Isomerase</keyword>
<feature type="binding site" evidence="3">
    <location>
        <begin position="200"/>
        <end position="201"/>
    </location>
    <ligand>
        <name>substrate</name>
    </ligand>
</feature>
<comment type="pathway">
    <text evidence="3">Amino-acid biosynthesis; L-lysine biosynthesis via DAP pathway; DL-2,6-diaminopimelate from LL-2,6-diaminopimelate: step 1/1.</text>
</comment>
<dbReference type="EMBL" id="FZNY01000008">
    <property type="protein sequence ID" value="SNS19597.1"/>
    <property type="molecule type" value="Genomic_DNA"/>
</dbReference>
<dbReference type="PANTHER" id="PTHR31689">
    <property type="entry name" value="DIAMINOPIMELATE EPIMERASE, CHLOROPLASTIC"/>
    <property type="match status" value="1"/>
</dbReference>
<feature type="binding site" evidence="3">
    <location>
        <begin position="189"/>
        <end position="190"/>
    </location>
    <ligand>
        <name>substrate</name>
    </ligand>
</feature>